<evidence type="ECO:0000256" key="1">
    <source>
        <dbReference type="ARBA" id="ARBA00022555"/>
    </source>
</evidence>
<dbReference type="Pfam" id="PF01195">
    <property type="entry name" value="Pept_tRNA_hydro"/>
    <property type="match status" value="1"/>
</dbReference>
<dbReference type="GO" id="GO:0000049">
    <property type="term" value="F:tRNA binding"/>
    <property type="evidence" value="ECO:0007669"/>
    <property type="project" value="UniProtKB-KW"/>
</dbReference>
<dbReference type="InterPro" id="IPR001328">
    <property type="entry name" value="Pept_tRNA_hydro"/>
</dbReference>
<organism evidence="4 5">
    <name type="scientific">Dimargaris cristalligena</name>
    <dbReference type="NCBI Taxonomy" id="215637"/>
    <lineage>
        <taxon>Eukaryota</taxon>
        <taxon>Fungi</taxon>
        <taxon>Fungi incertae sedis</taxon>
        <taxon>Zoopagomycota</taxon>
        <taxon>Kickxellomycotina</taxon>
        <taxon>Dimargaritomycetes</taxon>
        <taxon>Dimargaritales</taxon>
        <taxon>Dimargaritaceae</taxon>
        <taxon>Dimargaris</taxon>
    </lineage>
</organism>
<gene>
    <name evidence="4" type="ORF">BJ085DRAFT_17955</name>
</gene>
<dbReference type="EMBL" id="ML002512">
    <property type="protein sequence ID" value="RKP37301.1"/>
    <property type="molecule type" value="Genomic_DNA"/>
</dbReference>
<dbReference type="GO" id="GO:0004045">
    <property type="term" value="F:peptidyl-tRNA hydrolase activity"/>
    <property type="evidence" value="ECO:0007669"/>
    <property type="project" value="InterPro"/>
</dbReference>
<dbReference type="CDD" id="cd00462">
    <property type="entry name" value="PTH"/>
    <property type="match status" value="1"/>
</dbReference>
<accession>A0A4P9ZWG2</accession>
<dbReference type="InterPro" id="IPR036416">
    <property type="entry name" value="Pept_tRNA_hydro_sf"/>
</dbReference>
<protein>
    <submittedName>
        <fullName evidence="4">Peptidyl-tRNA hydrolase</fullName>
    </submittedName>
</protein>
<dbReference type="PANTHER" id="PTHR17224">
    <property type="entry name" value="PEPTIDYL-TRNA HYDROLASE"/>
    <property type="match status" value="1"/>
</dbReference>
<feature type="non-terminal residue" evidence="4">
    <location>
        <position position="1"/>
    </location>
</feature>
<dbReference type="STRING" id="215637.A0A4P9ZWG2"/>
<dbReference type="Gene3D" id="3.40.50.1470">
    <property type="entry name" value="Peptidyl-tRNA hydrolase"/>
    <property type="match status" value="1"/>
</dbReference>
<dbReference type="Proteomes" id="UP000268162">
    <property type="component" value="Unassembled WGS sequence"/>
</dbReference>
<keyword evidence="3" id="KW-0694">RNA-binding</keyword>
<keyword evidence="1" id="KW-0820">tRNA-binding</keyword>
<evidence type="ECO:0000256" key="2">
    <source>
        <dbReference type="ARBA" id="ARBA00022801"/>
    </source>
</evidence>
<dbReference type="NCBIfam" id="TIGR00447">
    <property type="entry name" value="pth"/>
    <property type="match status" value="1"/>
</dbReference>
<evidence type="ECO:0000256" key="3">
    <source>
        <dbReference type="ARBA" id="ARBA00022884"/>
    </source>
</evidence>
<name>A0A4P9ZWG2_9FUNG</name>
<reference evidence="5" key="1">
    <citation type="journal article" date="2018" name="Nat. Microbiol.">
        <title>Leveraging single-cell genomics to expand the fungal tree of life.</title>
        <authorList>
            <person name="Ahrendt S.R."/>
            <person name="Quandt C.A."/>
            <person name="Ciobanu D."/>
            <person name="Clum A."/>
            <person name="Salamov A."/>
            <person name="Andreopoulos B."/>
            <person name="Cheng J.F."/>
            <person name="Woyke T."/>
            <person name="Pelin A."/>
            <person name="Henrissat B."/>
            <person name="Reynolds N.K."/>
            <person name="Benny G.L."/>
            <person name="Smith M.E."/>
            <person name="James T.Y."/>
            <person name="Grigoriev I.V."/>
        </authorList>
    </citation>
    <scope>NUCLEOTIDE SEQUENCE [LARGE SCALE GENOMIC DNA]</scope>
    <source>
        <strain evidence="5">RSA 468</strain>
    </source>
</reference>
<evidence type="ECO:0000313" key="5">
    <source>
        <dbReference type="Proteomes" id="UP000268162"/>
    </source>
</evidence>
<sequence length="172" mass="19224">IVGLGNYSMPGTRHNVGMMVLDRIAQKRRVQWQDVPKIKGSLVRWEITLLKPKLLMNISGKSVARAAKEYGVSIDNILIVHDDMQRDIGKVALKEGGSANGHNGIKSAIDHLGTSNFRRLRIGIGRPPDDNRSNDLVARFVLSKFTPVESGKLEQLTYKYCLENWPSAFIDL</sequence>
<proteinExistence type="predicted"/>
<dbReference type="SUPFAM" id="SSF53178">
    <property type="entry name" value="Peptidyl-tRNA hydrolase-like"/>
    <property type="match status" value="1"/>
</dbReference>
<keyword evidence="5" id="KW-1185">Reference proteome</keyword>
<dbReference type="PANTHER" id="PTHR17224:SF1">
    <property type="entry name" value="PEPTIDYL-TRNA HYDROLASE"/>
    <property type="match status" value="1"/>
</dbReference>
<evidence type="ECO:0000313" key="4">
    <source>
        <dbReference type="EMBL" id="RKP37301.1"/>
    </source>
</evidence>
<keyword evidence="2 4" id="KW-0378">Hydrolase</keyword>
<dbReference type="AlphaFoldDB" id="A0A4P9ZWG2"/>